<evidence type="ECO:0000313" key="2">
    <source>
        <dbReference type="EMBL" id="PAV23529.1"/>
    </source>
</evidence>
<evidence type="ECO:0000313" key="3">
    <source>
        <dbReference type="Proteomes" id="UP000217199"/>
    </source>
</evidence>
<dbReference type="AlphaFoldDB" id="A0A286UVB1"/>
<feature type="transmembrane region" description="Helical" evidence="1">
    <location>
        <begin position="131"/>
        <end position="151"/>
    </location>
</feature>
<dbReference type="Proteomes" id="UP000217199">
    <property type="component" value="Unassembled WGS sequence"/>
</dbReference>
<dbReference type="OrthoDB" id="2524788at2759"/>
<protein>
    <submittedName>
        <fullName evidence="2">RNA polymerase III subunit RPC82 helix-turn-helix domain-containing</fullName>
    </submittedName>
</protein>
<feature type="transmembrane region" description="Helical" evidence="1">
    <location>
        <begin position="26"/>
        <end position="44"/>
    </location>
</feature>
<keyword evidence="1" id="KW-0812">Transmembrane</keyword>
<organism evidence="2 3">
    <name type="scientific">Pyrrhoderma noxium</name>
    <dbReference type="NCBI Taxonomy" id="2282107"/>
    <lineage>
        <taxon>Eukaryota</taxon>
        <taxon>Fungi</taxon>
        <taxon>Dikarya</taxon>
        <taxon>Basidiomycota</taxon>
        <taxon>Agaricomycotina</taxon>
        <taxon>Agaricomycetes</taxon>
        <taxon>Hymenochaetales</taxon>
        <taxon>Hymenochaetaceae</taxon>
        <taxon>Pyrrhoderma</taxon>
    </lineage>
</organism>
<gene>
    <name evidence="2" type="ORF">PNOK_0059700</name>
</gene>
<keyword evidence="3" id="KW-1185">Reference proteome</keyword>
<evidence type="ECO:0000256" key="1">
    <source>
        <dbReference type="SAM" id="Phobius"/>
    </source>
</evidence>
<proteinExistence type="predicted"/>
<reference evidence="2 3" key="1">
    <citation type="journal article" date="2017" name="Mol. Ecol.">
        <title>Comparative and population genomic landscape of Phellinus noxius: A hypervariable fungus causing root rot in trees.</title>
        <authorList>
            <person name="Chung C.L."/>
            <person name="Lee T.J."/>
            <person name="Akiba M."/>
            <person name="Lee H.H."/>
            <person name="Kuo T.H."/>
            <person name="Liu D."/>
            <person name="Ke H.M."/>
            <person name="Yokoi T."/>
            <person name="Roa M.B."/>
            <person name="Lu M.J."/>
            <person name="Chang Y.Y."/>
            <person name="Ann P.J."/>
            <person name="Tsai J.N."/>
            <person name="Chen C.Y."/>
            <person name="Tzean S.S."/>
            <person name="Ota Y."/>
            <person name="Hattori T."/>
            <person name="Sahashi N."/>
            <person name="Liou R.F."/>
            <person name="Kikuchi T."/>
            <person name="Tsai I.J."/>
        </authorList>
    </citation>
    <scope>NUCLEOTIDE SEQUENCE [LARGE SCALE GENOMIC DNA]</scope>
    <source>
        <strain evidence="2 3">FFPRI411160</strain>
    </source>
</reference>
<accession>A0A286UVB1</accession>
<keyword evidence="1" id="KW-1133">Transmembrane helix</keyword>
<keyword evidence="1" id="KW-0472">Membrane</keyword>
<comment type="caution">
    <text evidence="2">The sequence shown here is derived from an EMBL/GenBank/DDBJ whole genome shotgun (WGS) entry which is preliminary data.</text>
</comment>
<name>A0A286UVB1_9AGAM</name>
<dbReference type="InParanoid" id="A0A286UVB1"/>
<dbReference type="EMBL" id="NBII01000001">
    <property type="protein sequence ID" value="PAV23529.1"/>
    <property type="molecule type" value="Genomic_DNA"/>
</dbReference>
<sequence>MSSESVSLTAASAADREFLVRRSMTIGYQYFSLLMPPLYTFVVLSRRKLGAQPWAIGRMLRATWLGGIAGVAQGGSLEYFRTSQQNAETLRIRRINAMYNMSSLRAEDHSTIGALLGSLLIPALFWKRAKLIHLILGGAGIGSGFGLLTHWTRNFTEKSLPTGPPSANAVN</sequence>